<protein>
    <submittedName>
        <fullName evidence="1">Uncharacterized protein</fullName>
    </submittedName>
</protein>
<accession>A0A8S1M0B8</accession>
<name>A0A8S1M0B8_9CILI</name>
<evidence type="ECO:0000313" key="2">
    <source>
        <dbReference type="Proteomes" id="UP000692954"/>
    </source>
</evidence>
<evidence type="ECO:0000313" key="1">
    <source>
        <dbReference type="EMBL" id="CAD8071243.1"/>
    </source>
</evidence>
<dbReference type="AlphaFoldDB" id="A0A8S1M0B8"/>
<comment type="caution">
    <text evidence="1">The sequence shown here is derived from an EMBL/GenBank/DDBJ whole genome shotgun (WGS) entry which is preliminary data.</text>
</comment>
<keyword evidence="2" id="KW-1185">Reference proteome</keyword>
<reference evidence="1" key="1">
    <citation type="submission" date="2021-01" db="EMBL/GenBank/DDBJ databases">
        <authorList>
            <consortium name="Genoscope - CEA"/>
            <person name="William W."/>
        </authorList>
    </citation>
    <scope>NUCLEOTIDE SEQUENCE</scope>
</reference>
<proteinExistence type="predicted"/>
<dbReference type="Proteomes" id="UP000692954">
    <property type="component" value="Unassembled WGS sequence"/>
</dbReference>
<dbReference type="EMBL" id="CAJJDN010000027">
    <property type="protein sequence ID" value="CAD8071243.1"/>
    <property type="molecule type" value="Genomic_DNA"/>
</dbReference>
<gene>
    <name evidence="1" type="ORF">PSON_ATCC_30995.1.T0270425</name>
</gene>
<sequence length="124" mass="14648">MGCLFGKQEQAQNRYQMKEYDKFKVLQLSIMISQYHLSSKQQRDVFNFQSLGIFITKQGAWYMKQLNLQESLDLSEMRRQTFNVFKLSTSRSTVILLIVSNIQIKFQVSSEQFTQSFILLDNLN</sequence>
<organism evidence="1 2">
    <name type="scientific">Paramecium sonneborni</name>
    <dbReference type="NCBI Taxonomy" id="65129"/>
    <lineage>
        <taxon>Eukaryota</taxon>
        <taxon>Sar</taxon>
        <taxon>Alveolata</taxon>
        <taxon>Ciliophora</taxon>
        <taxon>Intramacronucleata</taxon>
        <taxon>Oligohymenophorea</taxon>
        <taxon>Peniculida</taxon>
        <taxon>Parameciidae</taxon>
        <taxon>Paramecium</taxon>
    </lineage>
</organism>